<evidence type="ECO:0000256" key="1">
    <source>
        <dbReference type="SAM" id="MobiDB-lite"/>
    </source>
</evidence>
<feature type="compositionally biased region" description="Basic residues" evidence="1">
    <location>
        <begin position="157"/>
        <end position="171"/>
    </location>
</feature>
<sequence length="171" mass="18896">MGAECSSEVKENPKQQSPVAQREFQPVGSAVPSPVVSSFTSGSNRQSRRKCEGSLTTDEDGDEDKGSYETGCSGRHSLSGFVPTNKVTRWLKSVPPPERLTPVPEPDVWSDGEREERDWIRTEGDPIDPAAERWDAPHYVSALGIRSASEQLEAKRAKEKQRKAQAKARCQ</sequence>
<dbReference type="EMBL" id="LGTL01000011">
    <property type="protein sequence ID" value="KPA79338.1"/>
    <property type="molecule type" value="Genomic_DNA"/>
</dbReference>
<accession>A0A0N0DUR6</accession>
<comment type="caution">
    <text evidence="2">The sequence shown here is derived from an EMBL/GenBank/DDBJ whole genome shotgun (WGS) entry which is preliminary data.</text>
</comment>
<feature type="region of interest" description="Disordered" evidence="1">
    <location>
        <begin position="1"/>
        <end position="76"/>
    </location>
</feature>
<dbReference type="AlphaFoldDB" id="A0A0N0DUR6"/>
<gene>
    <name evidence="2" type="ORF">ABB37_05788</name>
</gene>
<evidence type="ECO:0000313" key="3">
    <source>
        <dbReference type="Proteomes" id="UP000037923"/>
    </source>
</evidence>
<dbReference type="OMA" id="YETGCSG"/>
<protein>
    <submittedName>
        <fullName evidence="2">Uncharacterized protein</fullName>
    </submittedName>
</protein>
<feature type="region of interest" description="Disordered" evidence="1">
    <location>
        <begin position="151"/>
        <end position="171"/>
    </location>
</feature>
<reference evidence="2 3" key="1">
    <citation type="submission" date="2015-07" db="EMBL/GenBank/DDBJ databases">
        <title>High-quality genome of monoxenous trypanosomatid Leptomonas pyrrhocoris.</title>
        <authorList>
            <person name="Flegontov P."/>
            <person name="Butenko A."/>
            <person name="Firsov S."/>
            <person name="Vlcek C."/>
            <person name="Logacheva M.D."/>
            <person name="Field M."/>
            <person name="Filatov D."/>
            <person name="Flegontova O."/>
            <person name="Gerasimov E."/>
            <person name="Jackson A.P."/>
            <person name="Kelly S."/>
            <person name="Opperdoes F."/>
            <person name="O'Reilly A."/>
            <person name="Votypka J."/>
            <person name="Yurchenko V."/>
            <person name="Lukes J."/>
        </authorList>
    </citation>
    <scope>NUCLEOTIDE SEQUENCE [LARGE SCALE GENOMIC DNA]</scope>
    <source>
        <strain evidence="2">H10</strain>
    </source>
</reference>
<dbReference type="GeneID" id="26906078"/>
<dbReference type="OrthoDB" id="10440883at2759"/>
<name>A0A0N0DUR6_LEPPY</name>
<proteinExistence type="predicted"/>
<feature type="compositionally biased region" description="Pro residues" evidence="1">
    <location>
        <begin position="94"/>
        <end position="105"/>
    </location>
</feature>
<keyword evidence="3" id="KW-1185">Reference proteome</keyword>
<feature type="compositionally biased region" description="Low complexity" evidence="1">
    <location>
        <begin position="26"/>
        <end position="43"/>
    </location>
</feature>
<feature type="region of interest" description="Disordered" evidence="1">
    <location>
        <begin position="93"/>
        <end position="115"/>
    </location>
</feature>
<dbReference type="RefSeq" id="XP_015657777.1">
    <property type="nucleotide sequence ID" value="XM_015803952.1"/>
</dbReference>
<organism evidence="2 3">
    <name type="scientific">Leptomonas pyrrhocoris</name>
    <name type="common">Firebug parasite</name>
    <dbReference type="NCBI Taxonomy" id="157538"/>
    <lineage>
        <taxon>Eukaryota</taxon>
        <taxon>Discoba</taxon>
        <taxon>Euglenozoa</taxon>
        <taxon>Kinetoplastea</taxon>
        <taxon>Metakinetoplastina</taxon>
        <taxon>Trypanosomatida</taxon>
        <taxon>Trypanosomatidae</taxon>
        <taxon>Leishmaniinae</taxon>
        <taxon>Leptomonas</taxon>
    </lineage>
</organism>
<dbReference type="Proteomes" id="UP000037923">
    <property type="component" value="Unassembled WGS sequence"/>
</dbReference>
<evidence type="ECO:0000313" key="2">
    <source>
        <dbReference type="EMBL" id="KPA79338.1"/>
    </source>
</evidence>
<dbReference type="VEuPathDB" id="TriTrypDB:LpyrH10_11_2530"/>